<sequence>MTTARLMARGASRRGPASIVSMDAWSERPACRSGPDYPVGANIESVGGDCEATGLCRLGPDGGQLDWEITRIE</sequence>
<name>A0A495DNW5_9PROT</name>
<accession>A0A495DNW5</accession>
<gene>
    <name evidence="1" type="ORF">C7435_0404</name>
</gene>
<comment type="caution">
    <text evidence="1">The sequence shown here is derived from an EMBL/GenBank/DDBJ whole genome shotgun (WGS) entry which is preliminary data.</text>
</comment>
<dbReference type="AlphaFoldDB" id="A0A495DNW5"/>
<reference evidence="1 2" key="1">
    <citation type="submission" date="2018-10" db="EMBL/GenBank/DDBJ databases">
        <title>Genomic Encyclopedia of Type Strains, Phase IV (KMG-IV): sequencing the most valuable type-strain genomes for metagenomic binning, comparative biology and taxonomic classification.</title>
        <authorList>
            <person name="Goeker M."/>
        </authorList>
    </citation>
    <scope>NUCLEOTIDE SEQUENCE [LARGE SCALE GENOMIC DNA]</scope>
    <source>
        <strain evidence="1 2">DSM 4734</strain>
    </source>
</reference>
<evidence type="ECO:0000313" key="1">
    <source>
        <dbReference type="EMBL" id="RKR03961.1"/>
    </source>
</evidence>
<organism evidence="1 2">
    <name type="scientific">Maricaulis maris</name>
    <dbReference type="NCBI Taxonomy" id="74318"/>
    <lineage>
        <taxon>Bacteria</taxon>
        <taxon>Pseudomonadati</taxon>
        <taxon>Pseudomonadota</taxon>
        <taxon>Alphaproteobacteria</taxon>
        <taxon>Maricaulales</taxon>
        <taxon>Maricaulaceae</taxon>
        <taxon>Maricaulis</taxon>
    </lineage>
</organism>
<proteinExistence type="predicted"/>
<evidence type="ECO:0000313" key="2">
    <source>
        <dbReference type="Proteomes" id="UP000273675"/>
    </source>
</evidence>
<protein>
    <submittedName>
        <fullName evidence="1">Uncharacterized protein</fullName>
    </submittedName>
</protein>
<dbReference type="Proteomes" id="UP000273675">
    <property type="component" value="Unassembled WGS sequence"/>
</dbReference>
<dbReference type="EMBL" id="RBIM01000001">
    <property type="protein sequence ID" value="RKR03961.1"/>
    <property type="molecule type" value="Genomic_DNA"/>
</dbReference>